<evidence type="ECO:0000256" key="3">
    <source>
        <dbReference type="ARBA" id="ARBA00022490"/>
    </source>
</evidence>
<accession>A0ABQ0C8S4</accession>
<dbReference type="NCBIfam" id="TIGR03012">
    <property type="entry name" value="sulf_tusD_dsrE"/>
    <property type="match status" value="1"/>
</dbReference>
<evidence type="ECO:0000313" key="5">
    <source>
        <dbReference type="EMBL" id="GAB0057278.1"/>
    </source>
</evidence>
<reference evidence="5 6" key="2">
    <citation type="submission" date="2024-09" db="EMBL/GenBank/DDBJ databases">
        <title>Draft genome sequence of Candidatus Magnetaquicoccaceae bacterium FCR-1.</title>
        <authorList>
            <person name="Shimoshige H."/>
            <person name="Shimamura S."/>
            <person name="Taoka A."/>
            <person name="Kobayashi H."/>
            <person name="Maekawa T."/>
        </authorList>
    </citation>
    <scope>NUCLEOTIDE SEQUENCE [LARGE SCALE GENOMIC DNA]</scope>
    <source>
        <strain evidence="5 6">FCR-1</strain>
    </source>
</reference>
<sequence>MKLAVCIYEGPYNHEASDTAYNFLQAAIKKGHEIKGIFFYHDGVYNVTKLMEPPQDDRHIANRWSALGATGIDIVVCIAAAKRRGIVDDVLVPNVRISGLGQLTMMAIEADRLVVFGD</sequence>
<dbReference type="InterPro" id="IPR027396">
    <property type="entry name" value="DsrEFH-like"/>
</dbReference>
<protein>
    <submittedName>
        <fullName evidence="5">Sulfurtransferase DsrE</fullName>
        <ecNumber evidence="5">2.8.1.-</ecNumber>
    </submittedName>
</protein>
<dbReference type="PANTHER" id="PTHR34874">
    <property type="entry name" value="PROTEIN YCHN"/>
    <property type="match status" value="1"/>
</dbReference>
<dbReference type="GO" id="GO:0016740">
    <property type="term" value="F:transferase activity"/>
    <property type="evidence" value="ECO:0007669"/>
    <property type="project" value="UniProtKB-KW"/>
</dbReference>
<dbReference type="Pfam" id="PF02635">
    <property type="entry name" value="DsrE"/>
    <property type="match status" value="1"/>
</dbReference>
<dbReference type="EC" id="2.8.1.-" evidence="5"/>
<keyword evidence="4 5" id="KW-0808">Transferase</keyword>
<evidence type="ECO:0000256" key="4">
    <source>
        <dbReference type="ARBA" id="ARBA00022679"/>
    </source>
</evidence>
<gene>
    <name evidence="5" type="primary">dsrE</name>
    <name evidence="5" type="ORF">SIID45300_01602</name>
</gene>
<comment type="subcellular location">
    <subcellularLocation>
        <location evidence="1">Cytoplasm</location>
    </subcellularLocation>
</comment>
<keyword evidence="6" id="KW-1185">Reference proteome</keyword>
<comment type="similarity">
    <text evidence="2">Belongs to the DsrE/TusD family.</text>
</comment>
<reference evidence="5 6" key="1">
    <citation type="submission" date="2024-05" db="EMBL/GenBank/DDBJ databases">
        <authorList>
            <consortium name="Candidatus Magnetaquicoccaceae bacterium FCR-1 genome sequencing consortium"/>
            <person name="Shimoshige H."/>
            <person name="Shimamura S."/>
            <person name="Taoka A."/>
            <person name="Kobayashi H."/>
            <person name="Maekawa T."/>
        </authorList>
    </citation>
    <scope>NUCLEOTIDE SEQUENCE [LARGE SCALE GENOMIC DNA]</scope>
    <source>
        <strain evidence="5 6">FCR-1</strain>
    </source>
</reference>
<evidence type="ECO:0000256" key="2">
    <source>
        <dbReference type="ARBA" id="ARBA00007067"/>
    </source>
</evidence>
<dbReference type="Gene3D" id="3.40.1260.10">
    <property type="entry name" value="DsrEFH-like"/>
    <property type="match status" value="1"/>
</dbReference>
<evidence type="ECO:0000313" key="6">
    <source>
        <dbReference type="Proteomes" id="UP001628193"/>
    </source>
</evidence>
<dbReference type="InterPro" id="IPR003787">
    <property type="entry name" value="Sulphur_relay_DsrE/F-like"/>
</dbReference>
<comment type="caution">
    <text evidence="5">The sequence shown here is derived from an EMBL/GenBank/DDBJ whole genome shotgun (WGS) entry which is preliminary data.</text>
</comment>
<keyword evidence="3" id="KW-0963">Cytoplasm</keyword>
<dbReference type="EMBL" id="BAAFGK010000004">
    <property type="protein sequence ID" value="GAB0057278.1"/>
    <property type="molecule type" value="Genomic_DNA"/>
</dbReference>
<proteinExistence type="inferred from homology"/>
<name>A0ABQ0C8S4_9PROT</name>
<dbReference type="InterPro" id="IPR017463">
    <property type="entry name" value="Sulphur_relay_TusD/DsrE"/>
</dbReference>
<dbReference type="PANTHER" id="PTHR34874:SF3">
    <property type="entry name" value="SULFURTRANSFERASE TUSD"/>
    <property type="match status" value="1"/>
</dbReference>
<dbReference type="SUPFAM" id="SSF75169">
    <property type="entry name" value="DsrEFH-like"/>
    <property type="match status" value="1"/>
</dbReference>
<dbReference type="Proteomes" id="UP001628193">
    <property type="component" value="Unassembled WGS sequence"/>
</dbReference>
<dbReference type="NCBIfam" id="NF001237">
    <property type="entry name" value="PRK00207.1"/>
    <property type="match status" value="1"/>
</dbReference>
<dbReference type="RefSeq" id="WP_420904977.1">
    <property type="nucleotide sequence ID" value="NZ_BAAFGK010000004.1"/>
</dbReference>
<evidence type="ECO:0000256" key="1">
    <source>
        <dbReference type="ARBA" id="ARBA00004496"/>
    </source>
</evidence>
<organism evidence="5 6">
    <name type="scientific">Candidatus Magnetaquiglobus chichijimensis</name>
    <dbReference type="NCBI Taxonomy" id="3141448"/>
    <lineage>
        <taxon>Bacteria</taxon>
        <taxon>Pseudomonadati</taxon>
        <taxon>Pseudomonadota</taxon>
        <taxon>Magnetococcia</taxon>
        <taxon>Magnetococcales</taxon>
        <taxon>Candidatus Magnetaquicoccaceae</taxon>
        <taxon>Candidatus Magnetaquiglobus</taxon>
    </lineage>
</organism>